<evidence type="ECO:0000256" key="1">
    <source>
        <dbReference type="SAM" id="SignalP"/>
    </source>
</evidence>
<dbReference type="AlphaFoldDB" id="A0A6G4TWK5"/>
<sequence length="129" mass="13820">MRIFRTALAVAATLVMAGATPAMADSQGRYSIAHGNKVKASGPYFVNERAGDTRVWFKGNLTNNAKHGCAVLRAGSSDSKINLKKHCGRGSVPLAKYVTMGVFSDSAQVQVCHQLDDSLECGRAQTIKY</sequence>
<gene>
    <name evidence="2" type="ORF">G5C51_10670</name>
</gene>
<keyword evidence="1" id="KW-0732">Signal</keyword>
<organism evidence="2 3">
    <name type="scientific">Streptomyces coryli</name>
    <dbReference type="NCBI Taxonomy" id="1128680"/>
    <lineage>
        <taxon>Bacteria</taxon>
        <taxon>Bacillati</taxon>
        <taxon>Actinomycetota</taxon>
        <taxon>Actinomycetes</taxon>
        <taxon>Kitasatosporales</taxon>
        <taxon>Streptomycetaceae</taxon>
        <taxon>Streptomyces</taxon>
    </lineage>
</organism>
<dbReference type="RefSeq" id="WP_165235561.1">
    <property type="nucleotide sequence ID" value="NZ_JAAKZV010000033.1"/>
</dbReference>
<keyword evidence="3" id="KW-1185">Reference proteome</keyword>
<protein>
    <recommendedName>
        <fullName evidence="4">Secreted protein</fullName>
    </recommendedName>
</protein>
<reference evidence="2 3" key="1">
    <citation type="submission" date="2020-02" db="EMBL/GenBank/DDBJ databases">
        <title>Whole-genome analyses of novel actinobacteria.</title>
        <authorList>
            <person name="Sahin N."/>
        </authorList>
    </citation>
    <scope>NUCLEOTIDE SEQUENCE [LARGE SCALE GENOMIC DNA]</scope>
    <source>
        <strain evidence="2 3">A7024</strain>
    </source>
</reference>
<evidence type="ECO:0000313" key="3">
    <source>
        <dbReference type="Proteomes" id="UP000481583"/>
    </source>
</evidence>
<proteinExistence type="predicted"/>
<comment type="caution">
    <text evidence="2">The sequence shown here is derived from an EMBL/GenBank/DDBJ whole genome shotgun (WGS) entry which is preliminary data.</text>
</comment>
<name>A0A6G4TWK5_9ACTN</name>
<accession>A0A6G4TWK5</accession>
<feature type="signal peptide" evidence="1">
    <location>
        <begin position="1"/>
        <end position="24"/>
    </location>
</feature>
<evidence type="ECO:0008006" key="4">
    <source>
        <dbReference type="Google" id="ProtNLM"/>
    </source>
</evidence>
<feature type="chain" id="PRO_5026340916" description="Secreted protein" evidence="1">
    <location>
        <begin position="25"/>
        <end position="129"/>
    </location>
</feature>
<dbReference type="EMBL" id="JAAKZV010000033">
    <property type="protein sequence ID" value="NGN64365.1"/>
    <property type="molecule type" value="Genomic_DNA"/>
</dbReference>
<dbReference type="Proteomes" id="UP000481583">
    <property type="component" value="Unassembled WGS sequence"/>
</dbReference>
<evidence type="ECO:0000313" key="2">
    <source>
        <dbReference type="EMBL" id="NGN64365.1"/>
    </source>
</evidence>